<sequence length="180" mass="19653">MVKDAVDTPIPPKTLGNSAEVDMQDILTQATDNFNLVNKRMSTREVNIKSNVNGDESFNLAAKDVSNVNGDETFNFAASNVSNEEIALAGLVPKAQAVKRLQKQERTAAKRAHDQLTRLSTIAATYAKDGRAAQAPVKRAKKEKVVLGITPSKASKPHKPKEKTRDKTILRELDIDNSSD</sequence>
<name>A0A6G1IP14_9PLEO</name>
<dbReference type="Proteomes" id="UP000799291">
    <property type="component" value="Unassembled WGS sequence"/>
</dbReference>
<gene>
    <name evidence="2" type="ORF">K458DRAFT_407552</name>
</gene>
<evidence type="ECO:0000256" key="1">
    <source>
        <dbReference type="SAM" id="MobiDB-lite"/>
    </source>
</evidence>
<dbReference type="AlphaFoldDB" id="A0A6G1IP14"/>
<feature type="region of interest" description="Disordered" evidence="1">
    <location>
        <begin position="133"/>
        <end position="180"/>
    </location>
</feature>
<organism evidence="2 3">
    <name type="scientific">Lentithecium fluviatile CBS 122367</name>
    <dbReference type="NCBI Taxonomy" id="1168545"/>
    <lineage>
        <taxon>Eukaryota</taxon>
        <taxon>Fungi</taxon>
        <taxon>Dikarya</taxon>
        <taxon>Ascomycota</taxon>
        <taxon>Pezizomycotina</taxon>
        <taxon>Dothideomycetes</taxon>
        <taxon>Pleosporomycetidae</taxon>
        <taxon>Pleosporales</taxon>
        <taxon>Massarineae</taxon>
        <taxon>Lentitheciaceae</taxon>
        <taxon>Lentithecium</taxon>
    </lineage>
</organism>
<dbReference type="EMBL" id="MU005599">
    <property type="protein sequence ID" value="KAF2679962.1"/>
    <property type="molecule type" value="Genomic_DNA"/>
</dbReference>
<evidence type="ECO:0000313" key="2">
    <source>
        <dbReference type="EMBL" id="KAF2679962.1"/>
    </source>
</evidence>
<accession>A0A6G1IP14</accession>
<evidence type="ECO:0000313" key="3">
    <source>
        <dbReference type="Proteomes" id="UP000799291"/>
    </source>
</evidence>
<protein>
    <submittedName>
        <fullName evidence="2">Uncharacterized protein</fullName>
    </submittedName>
</protein>
<keyword evidence="3" id="KW-1185">Reference proteome</keyword>
<reference evidence="2" key="1">
    <citation type="journal article" date="2020" name="Stud. Mycol.">
        <title>101 Dothideomycetes genomes: a test case for predicting lifestyles and emergence of pathogens.</title>
        <authorList>
            <person name="Haridas S."/>
            <person name="Albert R."/>
            <person name="Binder M."/>
            <person name="Bloem J."/>
            <person name="Labutti K."/>
            <person name="Salamov A."/>
            <person name="Andreopoulos B."/>
            <person name="Baker S."/>
            <person name="Barry K."/>
            <person name="Bills G."/>
            <person name="Bluhm B."/>
            <person name="Cannon C."/>
            <person name="Castanera R."/>
            <person name="Culley D."/>
            <person name="Daum C."/>
            <person name="Ezra D."/>
            <person name="Gonzalez J."/>
            <person name="Henrissat B."/>
            <person name="Kuo A."/>
            <person name="Liang C."/>
            <person name="Lipzen A."/>
            <person name="Lutzoni F."/>
            <person name="Magnuson J."/>
            <person name="Mondo S."/>
            <person name="Nolan M."/>
            <person name="Ohm R."/>
            <person name="Pangilinan J."/>
            <person name="Park H.-J."/>
            <person name="Ramirez L."/>
            <person name="Alfaro M."/>
            <person name="Sun H."/>
            <person name="Tritt A."/>
            <person name="Yoshinaga Y."/>
            <person name="Zwiers L.-H."/>
            <person name="Turgeon B."/>
            <person name="Goodwin S."/>
            <person name="Spatafora J."/>
            <person name="Crous P."/>
            <person name="Grigoriev I."/>
        </authorList>
    </citation>
    <scope>NUCLEOTIDE SEQUENCE</scope>
    <source>
        <strain evidence="2">CBS 122367</strain>
    </source>
</reference>
<feature type="compositionally biased region" description="Basic and acidic residues" evidence="1">
    <location>
        <begin position="163"/>
        <end position="174"/>
    </location>
</feature>
<proteinExistence type="predicted"/>